<dbReference type="PANTHER" id="PTHR21447">
    <property type="entry name" value="RING-TYPE DOMAIN-CONTAINING PROTEIN-RELATED"/>
    <property type="match status" value="1"/>
</dbReference>
<reference evidence="2 3" key="1">
    <citation type="submission" date="2022-02" db="EMBL/GenBank/DDBJ databases">
        <title>Chromosome-level reference genomes for two strains of Caenorhabditis briggsae: an improved platform for comparative genomics.</title>
        <authorList>
            <person name="Stevens L."/>
            <person name="Andersen E.C."/>
        </authorList>
    </citation>
    <scope>NUCLEOTIDE SEQUENCE [LARGE SCALE GENOMIC DNA]</scope>
    <source>
        <strain evidence="2">QX1410_ONT</strain>
        <tissue evidence="2">Whole-organism</tissue>
    </source>
</reference>
<evidence type="ECO:0000259" key="1">
    <source>
        <dbReference type="Pfam" id="PF25100"/>
    </source>
</evidence>
<dbReference type="Proteomes" id="UP000827892">
    <property type="component" value="Chromosome V"/>
</dbReference>
<dbReference type="AlphaFoldDB" id="A0AAE9CY39"/>
<dbReference type="EMBL" id="CP090895">
    <property type="protein sequence ID" value="ULT86992.1"/>
    <property type="molecule type" value="Genomic_DNA"/>
</dbReference>
<name>A0AAE9CY39_CAEBR</name>
<dbReference type="PANTHER" id="PTHR21447:SF11">
    <property type="entry name" value="RING-TYPE DOMAIN-CONTAINING PROTEIN"/>
    <property type="match status" value="1"/>
</dbReference>
<feature type="domain" description="DUF7809" evidence="1">
    <location>
        <begin position="107"/>
        <end position="261"/>
    </location>
</feature>
<protein>
    <recommendedName>
        <fullName evidence="1">DUF7809 domain-containing protein</fullName>
    </recommendedName>
</protein>
<dbReference type="InterPro" id="IPR056711">
    <property type="entry name" value="DUF7809"/>
</dbReference>
<evidence type="ECO:0000313" key="3">
    <source>
        <dbReference type="Proteomes" id="UP000827892"/>
    </source>
</evidence>
<dbReference type="KEGG" id="cbr:CBG_10516"/>
<gene>
    <name evidence="2" type="ORF">L3Y34_006624</name>
</gene>
<sequence length="518" mass="60220">MADPPPPPPPSNKSYLTAPALPSTEVFYHAYLPSDHWDLVVFRNGEPCCNNEDIRFNYYGGWASLFAQVDKFRSFPGSLNQYRAELSTIYPWVMPKIYNSLKGGHSYIYKHDILLLMQYNLMDGHLQANEKNFPIMAITAIYMRTKEEALNDKCELVRYDKEKFEELKNRLESKTSNMTQHNRKHRLIKKTLDEVFEKVKKLLPVNSHDPEFTGLRKHLQKFHQQTPVSQNVKYFENLVNVIDIILTDFDAFIDANPSLFRNGNDDKETLVVRLFDEVKCKHVFGYELMEELQRCGCNTVKLEEAIQAKDPTYSLLFQDVFKLLDGNPNIHFIAIPLPRTRKRAVWVPAIDGHYCISARDLVFEFVAWTVVKGLFQGASDEQRDNLMGILKGLRYLLDGYNNGYRMVLEADVKRIRKQIVDKCKAHGIAQPEHFKDIRRVIYCDTTEDGLKAELKYLGVDKVFPEILELADDVYTKPELKALRETDPYQTVENCQIQCIINRAGFTEFFVHSTTWFVR</sequence>
<organism evidence="2 3">
    <name type="scientific">Caenorhabditis briggsae</name>
    <dbReference type="NCBI Taxonomy" id="6238"/>
    <lineage>
        <taxon>Eukaryota</taxon>
        <taxon>Metazoa</taxon>
        <taxon>Ecdysozoa</taxon>
        <taxon>Nematoda</taxon>
        <taxon>Chromadorea</taxon>
        <taxon>Rhabditida</taxon>
        <taxon>Rhabditina</taxon>
        <taxon>Rhabditomorpha</taxon>
        <taxon>Rhabditoidea</taxon>
        <taxon>Rhabditidae</taxon>
        <taxon>Peloderinae</taxon>
        <taxon>Caenorhabditis</taxon>
    </lineage>
</organism>
<proteinExistence type="predicted"/>
<evidence type="ECO:0000313" key="2">
    <source>
        <dbReference type="EMBL" id="ULT86992.1"/>
    </source>
</evidence>
<dbReference type="Pfam" id="PF25100">
    <property type="entry name" value="DUF7809"/>
    <property type="match status" value="1"/>
</dbReference>
<accession>A0AAE9CY39</accession>